<evidence type="ECO:0000313" key="2">
    <source>
        <dbReference type="EMBL" id="CAD1836983.1"/>
    </source>
</evidence>
<keyword evidence="1" id="KW-1133">Transmembrane helix</keyword>
<dbReference type="EMBL" id="LR862131">
    <property type="protein sequence ID" value="CAD1836983.1"/>
    <property type="molecule type" value="Genomic_DNA"/>
</dbReference>
<proteinExistence type="predicted"/>
<organism evidence="2">
    <name type="scientific">Ananas comosus var. bracteatus</name>
    <name type="common">red pineapple</name>
    <dbReference type="NCBI Taxonomy" id="296719"/>
    <lineage>
        <taxon>Eukaryota</taxon>
        <taxon>Viridiplantae</taxon>
        <taxon>Streptophyta</taxon>
        <taxon>Embryophyta</taxon>
        <taxon>Tracheophyta</taxon>
        <taxon>Spermatophyta</taxon>
        <taxon>Magnoliopsida</taxon>
        <taxon>Liliopsida</taxon>
        <taxon>Poales</taxon>
        <taxon>Bromeliaceae</taxon>
        <taxon>Bromelioideae</taxon>
        <taxon>Ananas</taxon>
    </lineage>
</organism>
<dbReference type="PANTHER" id="PTHR36743">
    <property type="entry name" value="OS04G0495300 PROTEIN"/>
    <property type="match status" value="1"/>
</dbReference>
<dbReference type="AlphaFoldDB" id="A0A6V7Q1T1"/>
<feature type="transmembrane region" description="Helical" evidence="1">
    <location>
        <begin position="150"/>
        <end position="170"/>
    </location>
</feature>
<evidence type="ECO:0000256" key="1">
    <source>
        <dbReference type="SAM" id="Phobius"/>
    </source>
</evidence>
<accession>A0A6V7Q1T1</accession>
<keyword evidence="1" id="KW-0812">Transmembrane</keyword>
<gene>
    <name evidence="2" type="ORF">CB5_LOCUS20194</name>
</gene>
<reference evidence="2" key="1">
    <citation type="submission" date="2020-07" db="EMBL/GenBank/DDBJ databases">
        <authorList>
            <person name="Lin J."/>
        </authorList>
    </citation>
    <scope>NUCLEOTIDE SEQUENCE</scope>
</reference>
<sequence>MGLSPSKRVEEALRASPEFAAACDGAFARCRAEAAGAFPGVLPHQLPRAAQLLHADLSASLPLVRRWASPASPPSRARVDAALRRAVSGAAAAAAVEARGLDRDEFGDFAAELFGAAVLAGAAGAAARGAAAGAAAIAGAGVAARAGAGVVARAVGAYAAAVVVAVYVGLS</sequence>
<keyword evidence="1" id="KW-0472">Membrane</keyword>
<dbReference type="PANTHER" id="PTHR36743:SF1">
    <property type="entry name" value="OS04G0495300 PROTEIN"/>
    <property type="match status" value="1"/>
</dbReference>
<name>A0A6V7Q1T1_ANACO</name>
<protein>
    <submittedName>
        <fullName evidence="2">Uncharacterized protein</fullName>
    </submittedName>
</protein>